<proteinExistence type="predicted"/>
<accession>A0A5C6AKH9</accession>
<feature type="region of interest" description="Disordered" evidence="1">
    <location>
        <begin position="389"/>
        <end position="463"/>
    </location>
</feature>
<feature type="compositionally biased region" description="Low complexity" evidence="1">
    <location>
        <begin position="432"/>
        <end position="444"/>
    </location>
</feature>
<dbReference type="InterPro" id="IPR011047">
    <property type="entry name" value="Quinoprotein_ADH-like_sf"/>
</dbReference>
<dbReference type="RefSeq" id="WP_146443313.1">
    <property type="nucleotide sequence ID" value="NZ_SJPR01000001.1"/>
</dbReference>
<dbReference type="EMBL" id="SJPR01000001">
    <property type="protein sequence ID" value="TWT99910.1"/>
    <property type="molecule type" value="Genomic_DNA"/>
</dbReference>
<evidence type="ECO:0000256" key="1">
    <source>
        <dbReference type="SAM" id="MobiDB-lite"/>
    </source>
</evidence>
<dbReference type="InterPro" id="IPR018391">
    <property type="entry name" value="PQQ_b-propeller_rpt"/>
</dbReference>
<dbReference type="EC" id="2.7.11.1" evidence="3"/>
<dbReference type="SMART" id="SM00564">
    <property type="entry name" value="PQQ"/>
    <property type="match status" value="4"/>
</dbReference>
<keyword evidence="3" id="KW-0808">Transferase</keyword>
<dbReference type="GO" id="GO:0004674">
    <property type="term" value="F:protein serine/threonine kinase activity"/>
    <property type="evidence" value="ECO:0007669"/>
    <property type="project" value="UniProtKB-EC"/>
</dbReference>
<evidence type="ECO:0000259" key="2">
    <source>
        <dbReference type="Pfam" id="PF13360"/>
    </source>
</evidence>
<dbReference type="PANTHER" id="PTHR34512:SF30">
    <property type="entry name" value="OUTER MEMBRANE PROTEIN ASSEMBLY FACTOR BAMB"/>
    <property type="match status" value="1"/>
</dbReference>
<dbReference type="Pfam" id="PF13360">
    <property type="entry name" value="PQQ_2"/>
    <property type="match status" value="1"/>
</dbReference>
<keyword evidence="4" id="KW-1185">Reference proteome</keyword>
<feature type="compositionally biased region" description="Acidic residues" evidence="1">
    <location>
        <begin position="413"/>
        <end position="431"/>
    </location>
</feature>
<reference evidence="3 4" key="1">
    <citation type="submission" date="2019-02" db="EMBL/GenBank/DDBJ databases">
        <title>Deep-cultivation of Planctomycetes and their phenomic and genomic characterization uncovers novel biology.</title>
        <authorList>
            <person name="Wiegand S."/>
            <person name="Jogler M."/>
            <person name="Boedeker C."/>
            <person name="Pinto D."/>
            <person name="Vollmers J."/>
            <person name="Rivas-Marin E."/>
            <person name="Kohn T."/>
            <person name="Peeters S.H."/>
            <person name="Heuer A."/>
            <person name="Rast P."/>
            <person name="Oberbeckmann S."/>
            <person name="Bunk B."/>
            <person name="Jeske O."/>
            <person name="Meyerdierks A."/>
            <person name="Storesund J.E."/>
            <person name="Kallscheuer N."/>
            <person name="Luecker S."/>
            <person name="Lage O.M."/>
            <person name="Pohl T."/>
            <person name="Merkel B.J."/>
            <person name="Hornburger P."/>
            <person name="Mueller R.-W."/>
            <person name="Bruemmer F."/>
            <person name="Labrenz M."/>
            <person name="Spormann A.M."/>
            <person name="Op Den Camp H."/>
            <person name="Overmann J."/>
            <person name="Amann R."/>
            <person name="Jetten M.S.M."/>
            <person name="Mascher T."/>
            <person name="Medema M.H."/>
            <person name="Devos D.P."/>
            <person name="Kaster A.-K."/>
            <person name="Ovreas L."/>
            <person name="Rohde M."/>
            <person name="Galperin M.Y."/>
            <person name="Jogler C."/>
        </authorList>
    </citation>
    <scope>NUCLEOTIDE SEQUENCE [LARGE SCALE GENOMIC DNA]</scope>
    <source>
        <strain evidence="3 4">Pla108</strain>
    </source>
</reference>
<name>A0A5C6AKH9_9BACT</name>
<feature type="compositionally biased region" description="Acidic residues" evidence="1">
    <location>
        <begin position="451"/>
        <end position="463"/>
    </location>
</feature>
<evidence type="ECO:0000313" key="3">
    <source>
        <dbReference type="EMBL" id="TWT99910.1"/>
    </source>
</evidence>
<dbReference type="InterPro" id="IPR015943">
    <property type="entry name" value="WD40/YVTN_repeat-like_dom_sf"/>
</dbReference>
<organism evidence="3 4">
    <name type="scientific">Botrimarina colliarenosi</name>
    <dbReference type="NCBI Taxonomy" id="2528001"/>
    <lineage>
        <taxon>Bacteria</taxon>
        <taxon>Pseudomonadati</taxon>
        <taxon>Planctomycetota</taxon>
        <taxon>Planctomycetia</taxon>
        <taxon>Pirellulales</taxon>
        <taxon>Lacipirellulaceae</taxon>
        <taxon>Botrimarina</taxon>
    </lineage>
</organism>
<sequence length="463" mass="47960">MPRSSRPLSDGFCRFVPFVALLGALLASPAESRVVAKHTAEMAGLERAWFTQAALDPATQETVGAQLSGDSLYVLTSAGVLQAFDAETGATRWSTRLGSGGSTVVLGPTVSRVTVKDADGADTTLVRCAVTIGSTLHVLREVERGVESEMAIEASGSPASAPVLGDDYVYVPAVSGRLLAYPLNQERGVPYIIASPGQLEASPVVGDGRVIWSTVRGEIYAAPVGKGGAIYRFEAGEPLAASPMLVDGMLYVAGVDGVIHALEADRGRPAWRATVGGSVHKPIVVAGGVAFIQTAAPAIWAYDAATGEHLWTVEGLSDFVSATDKRVYTVTPDGAVGVLDVATGRPVASWPAVGALTPIANTQNDRLYFVSAEGLIQCFHEAGLASPWRHDGAAEPNDEVPPAADEPVTTTDEPADFVEGPADEPAEEPADAEPAGNPFDPFAPAGGGDDAPADTDDPFADFE</sequence>
<dbReference type="AlphaFoldDB" id="A0A5C6AKH9"/>
<evidence type="ECO:0000313" key="4">
    <source>
        <dbReference type="Proteomes" id="UP000317421"/>
    </source>
</evidence>
<feature type="domain" description="Pyrrolo-quinoline quinone repeat" evidence="2">
    <location>
        <begin position="217"/>
        <end position="350"/>
    </location>
</feature>
<dbReference type="InterPro" id="IPR002372">
    <property type="entry name" value="PQQ_rpt_dom"/>
</dbReference>
<keyword evidence="3" id="KW-0418">Kinase</keyword>
<comment type="caution">
    <text evidence="3">The sequence shown here is derived from an EMBL/GenBank/DDBJ whole genome shotgun (WGS) entry which is preliminary data.</text>
</comment>
<dbReference type="OrthoDB" id="273000at2"/>
<protein>
    <submittedName>
        <fullName evidence="3">Serine/threonine-protein kinase AfsK</fullName>
        <ecNumber evidence="3">2.7.11.1</ecNumber>
    </submittedName>
</protein>
<dbReference type="SUPFAM" id="SSF50998">
    <property type="entry name" value="Quinoprotein alcohol dehydrogenase-like"/>
    <property type="match status" value="1"/>
</dbReference>
<dbReference type="Proteomes" id="UP000317421">
    <property type="component" value="Unassembled WGS sequence"/>
</dbReference>
<dbReference type="Gene3D" id="2.130.10.10">
    <property type="entry name" value="YVTN repeat-like/Quinoprotein amine dehydrogenase"/>
    <property type="match status" value="2"/>
</dbReference>
<dbReference type="PANTHER" id="PTHR34512">
    <property type="entry name" value="CELL SURFACE PROTEIN"/>
    <property type="match status" value="1"/>
</dbReference>
<gene>
    <name evidence="3" type="primary">afsK</name>
    <name evidence="3" type="ORF">Pla108_08530</name>
</gene>